<dbReference type="HOGENOM" id="CLU_2166463_0_0_11"/>
<dbReference type="RefSeq" id="WP_013769647.1">
    <property type="nucleotide sequence ID" value="NC_015514.1"/>
</dbReference>
<keyword evidence="2" id="KW-1185">Reference proteome</keyword>
<dbReference type="AlphaFoldDB" id="F4H861"/>
<sequence length="110" mass="11575">MTSTDERDDPLPWLTANVRPAGSFGRGDVGRLRALLDALSACASLVVLDLQAVTLRSSRAAQAIDDAAAALEERGGCLLCINADEDVRRRLVGCRHAVVVAPGEPVPVGR</sequence>
<protein>
    <recommendedName>
        <fullName evidence="3">STAS domain-containing protein</fullName>
    </recommendedName>
</protein>
<evidence type="ECO:0008006" key="3">
    <source>
        <dbReference type="Google" id="ProtNLM"/>
    </source>
</evidence>
<dbReference type="STRING" id="590998.Celf_0478"/>
<dbReference type="EMBL" id="CP002666">
    <property type="protein sequence ID" value="AEE44618.1"/>
    <property type="molecule type" value="Genomic_DNA"/>
</dbReference>
<reference evidence="1 2" key="1">
    <citation type="submission" date="2011-04" db="EMBL/GenBank/DDBJ databases">
        <title>Complete sequence of Cellulomonas fimi ATCC 484.</title>
        <authorList>
            <consortium name="US DOE Joint Genome Institute"/>
            <person name="Lucas S."/>
            <person name="Han J."/>
            <person name="Lapidus A."/>
            <person name="Cheng J.-F."/>
            <person name="Goodwin L."/>
            <person name="Pitluck S."/>
            <person name="Peters L."/>
            <person name="Chertkov O."/>
            <person name="Detter J.C."/>
            <person name="Han C."/>
            <person name="Tapia R."/>
            <person name="Land M."/>
            <person name="Hauser L."/>
            <person name="Kyrpides N."/>
            <person name="Ivanova N."/>
            <person name="Ovchinnikova G."/>
            <person name="Pagani I."/>
            <person name="Mead D."/>
            <person name="Brumm P."/>
            <person name="Woyke T."/>
        </authorList>
    </citation>
    <scope>NUCLEOTIDE SEQUENCE [LARGE SCALE GENOMIC DNA]</scope>
    <source>
        <strain evidence="2">ATCC 484 / DSM 20113 / JCM 1341 / NBRC 15513 / NCIMB 8980 / NCTC 7547</strain>
    </source>
</reference>
<dbReference type="SUPFAM" id="SSF52091">
    <property type="entry name" value="SpoIIaa-like"/>
    <property type="match status" value="1"/>
</dbReference>
<dbReference type="Gene3D" id="3.30.750.24">
    <property type="entry name" value="STAS domain"/>
    <property type="match status" value="1"/>
</dbReference>
<dbReference type="eggNOG" id="ENOG502ZGRT">
    <property type="taxonomic scope" value="Bacteria"/>
</dbReference>
<gene>
    <name evidence="1" type="ordered locus">Celf_0478</name>
</gene>
<evidence type="ECO:0000313" key="2">
    <source>
        <dbReference type="Proteomes" id="UP000008460"/>
    </source>
</evidence>
<proteinExistence type="predicted"/>
<dbReference type="Proteomes" id="UP000008460">
    <property type="component" value="Chromosome"/>
</dbReference>
<organism evidence="1 2">
    <name type="scientific">Cellulomonas fimi (strain ATCC 484 / DSM 20113 / JCM 1341 / CCUG 24087 / LMG 16345 / NBRC 15513 / NCIMB 8980 / NCTC 7547 / NRS-133)</name>
    <dbReference type="NCBI Taxonomy" id="590998"/>
    <lineage>
        <taxon>Bacteria</taxon>
        <taxon>Bacillati</taxon>
        <taxon>Actinomycetota</taxon>
        <taxon>Actinomycetes</taxon>
        <taxon>Micrococcales</taxon>
        <taxon>Cellulomonadaceae</taxon>
        <taxon>Cellulomonas</taxon>
    </lineage>
</organism>
<dbReference type="KEGG" id="cfi:Celf_0478"/>
<dbReference type="InterPro" id="IPR036513">
    <property type="entry name" value="STAS_dom_sf"/>
</dbReference>
<name>F4H861_CELFA</name>
<evidence type="ECO:0000313" key="1">
    <source>
        <dbReference type="EMBL" id="AEE44618.1"/>
    </source>
</evidence>
<accession>F4H861</accession>